<dbReference type="PANTHER" id="PTHR40375">
    <property type="entry name" value="SPORULATION-SPECIFIC PROTEIN 22"/>
    <property type="match status" value="1"/>
</dbReference>
<dbReference type="InterPro" id="IPR039057">
    <property type="entry name" value="Spo22/ZIP4"/>
</dbReference>
<reference evidence="1 2" key="1">
    <citation type="submission" date="2017-06" db="EMBL/GenBank/DDBJ databases">
        <title>Comparative genomic analysis of Ambrosia Fusariam Clade fungi.</title>
        <authorList>
            <person name="Stajich J.E."/>
            <person name="Carrillo J."/>
            <person name="Kijimoto T."/>
            <person name="Eskalen A."/>
            <person name="O'Donnell K."/>
            <person name="Kasson M."/>
        </authorList>
    </citation>
    <scope>NUCLEOTIDE SEQUENCE [LARGE SCALE GENOMIC DNA]</scope>
    <source>
        <strain evidence="1 2">NRRL62584</strain>
    </source>
</reference>
<evidence type="ECO:0000313" key="1">
    <source>
        <dbReference type="EMBL" id="RSL67251.1"/>
    </source>
</evidence>
<accession>A0A428QPR8</accession>
<name>A0A428QPR8_9HYPO</name>
<dbReference type="GO" id="GO:0090173">
    <property type="term" value="P:regulation of synaptonemal complex assembly"/>
    <property type="evidence" value="ECO:0007669"/>
    <property type="project" value="InterPro"/>
</dbReference>
<dbReference type="OrthoDB" id="65716at2759"/>
<organism evidence="1 2">
    <name type="scientific">Fusarium duplospermum</name>
    <dbReference type="NCBI Taxonomy" id="1325734"/>
    <lineage>
        <taxon>Eukaryota</taxon>
        <taxon>Fungi</taxon>
        <taxon>Dikarya</taxon>
        <taxon>Ascomycota</taxon>
        <taxon>Pezizomycotina</taxon>
        <taxon>Sordariomycetes</taxon>
        <taxon>Hypocreomycetidae</taxon>
        <taxon>Hypocreales</taxon>
        <taxon>Nectriaceae</taxon>
        <taxon>Fusarium</taxon>
        <taxon>Fusarium solani species complex</taxon>
    </lineage>
</organism>
<dbReference type="PANTHER" id="PTHR40375:SF2">
    <property type="entry name" value="SPORULATION-SPECIFIC PROTEIN 22"/>
    <property type="match status" value="1"/>
</dbReference>
<comment type="caution">
    <text evidence="1">The sequence shown here is derived from an EMBL/GenBank/DDBJ whole genome shotgun (WGS) entry which is preliminary data.</text>
</comment>
<keyword evidence="2" id="KW-1185">Reference proteome</keyword>
<gene>
    <name evidence="1" type="ORF">CEP54_003324</name>
</gene>
<sequence>MECYPQDISSENSADLQLMAMRCHFVMAAAIVSKARTEDKVDEALQRYLEVRQHVLVFDGLFEKHFQNTFAARNVRVYTDLTAKMSTLFVFDFEGAICLKNWDDLGQIIRKARVCKDENMYKAMGDCLLRSNASGKVVYTNMRLIINEIFALEQFDNQRLAKYLRCMFQAVLPLDDNLSLQVLGQALEIARECSQMQKPFPSDELDWIVVTTFNHALDIHVRGDENMCQQWAHKALALAEYMSDRGDLKDVLRERVAKLSLGKETSS</sequence>
<protein>
    <submittedName>
        <fullName evidence="1">Uncharacterized protein</fullName>
    </submittedName>
</protein>
<dbReference type="AlphaFoldDB" id="A0A428QPR8"/>
<dbReference type="STRING" id="1325734.A0A428QPR8"/>
<evidence type="ECO:0000313" key="2">
    <source>
        <dbReference type="Proteomes" id="UP000288168"/>
    </source>
</evidence>
<dbReference type="EMBL" id="NKCI01000021">
    <property type="protein sequence ID" value="RSL67251.1"/>
    <property type="molecule type" value="Genomic_DNA"/>
</dbReference>
<proteinExistence type="predicted"/>
<dbReference type="Proteomes" id="UP000288168">
    <property type="component" value="Unassembled WGS sequence"/>
</dbReference>